<protein>
    <submittedName>
        <fullName evidence="2">Uncharacterized protein</fullName>
    </submittedName>
</protein>
<keyword evidence="1" id="KW-0472">Membrane</keyword>
<evidence type="ECO:0000313" key="2">
    <source>
        <dbReference type="EMBL" id="AJQ25675.1"/>
    </source>
</evidence>
<reference evidence="2 3" key="1">
    <citation type="journal article" date="2015" name="Genome Announc.">
        <title>Complete Genome Sequence of Pelosinus fermentans JBW45, a Member of a Remarkably Competitive Group of Negativicutes in the Firmicutes Phylum.</title>
        <authorList>
            <person name="De Leon K.B."/>
            <person name="Utturkar S.M."/>
            <person name="Camilleri L.B."/>
            <person name="Elias D.A."/>
            <person name="Arkin A.P."/>
            <person name="Fields M.W."/>
            <person name="Brown S.D."/>
            <person name="Wall J.D."/>
        </authorList>
    </citation>
    <scope>NUCLEOTIDE SEQUENCE [LARGE SCALE GENOMIC DNA]</scope>
    <source>
        <strain evidence="2 3">JBW45</strain>
    </source>
</reference>
<feature type="transmembrane region" description="Helical" evidence="1">
    <location>
        <begin position="6"/>
        <end position="26"/>
    </location>
</feature>
<evidence type="ECO:0000256" key="1">
    <source>
        <dbReference type="SAM" id="Phobius"/>
    </source>
</evidence>
<sequence length="131" mass="14577">MGEYVVGILIAGGIYNILLAVFHIMFWRMDKFNWKEELPKMSSINMAVIQLLNVAVIVFFFLISYISIFHTRELLSSGLGKTVLLGVSLFWLIRLGGEFTFKKGTPANPVLVVILVIGALLYLIPALSVTA</sequence>
<dbReference type="AlphaFoldDB" id="I9DA14"/>
<keyword evidence="1" id="KW-0812">Transmembrane</keyword>
<keyword evidence="1" id="KW-1133">Transmembrane helix</keyword>
<name>I9DA14_9FIRM</name>
<dbReference type="HOGENOM" id="CLU_1989330_0_0_9"/>
<gene>
    <name evidence="2" type="ORF">JBW_00323</name>
</gene>
<accession>I9DA14</accession>
<dbReference type="OrthoDB" id="670562at2"/>
<feature type="transmembrane region" description="Helical" evidence="1">
    <location>
        <begin position="74"/>
        <end position="93"/>
    </location>
</feature>
<evidence type="ECO:0000313" key="3">
    <source>
        <dbReference type="Proteomes" id="UP000005361"/>
    </source>
</evidence>
<dbReference type="RefSeq" id="WP_007951797.1">
    <property type="nucleotide sequence ID" value="NZ_CP010978.1"/>
</dbReference>
<dbReference type="KEGG" id="pft:JBW_00323"/>
<dbReference type="EMBL" id="CP010978">
    <property type="protein sequence ID" value="AJQ25675.1"/>
    <property type="molecule type" value="Genomic_DNA"/>
</dbReference>
<feature type="transmembrane region" description="Helical" evidence="1">
    <location>
        <begin position="47"/>
        <end position="68"/>
    </location>
</feature>
<organism evidence="2 3">
    <name type="scientific">Pelosinus fermentans JBW45</name>
    <dbReference type="NCBI Taxonomy" id="1192197"/>
    <lineage>
        <taxon>Bacteria</taxon>
        <taxon>Bacillati</taxon>
        <taxon>Bacillota</taxon>
        <taxon>Negativicutes</taxon>
        <taxon>Selenomonadales</taxon>
        <taxon>Sporomusaceae</taxon>
        <taxon>Pelosinus</taxon>
    </lineage>
</organism>
<proteinExistence type="predicted"/>
<reference evidence="3" key="2">
    <citation type="submission" date="2015-02" db="EMBL/GenBank/DDBJ databases">
        <title>Complete Genome Sequence of Pelosinus fermentans JBW45.</title>
        <authorList>
            <person name="De Leon K.B."/>
            <person name="Utturkar S.M."/>
            <person name="Camilleri L.B."/>
            <person name="Arkin A.P."/>
            <person name="Fields M.W."/>
            <person name="Brown S.D."/>
            <person name="Wall J.D."/>
        </authorList>
    </citation>
    <scope>NUCLEOTIDE SEQUENCE [LARGE SCALE GENOMIC DNA]</scope>
    <source>
        <strain evidence="3">JBW45</strain>
    </source>
</reference>
<feature type="transmembrane region" description="Helical" evidence="1">
    <location>
        <begin position="105"/>
        <end position="124"/>
    </location>
</feature>
<dbReference type="Proteomes" id="UP000005361">
    <property type="component" value="Chromosome"/>
</dbReference>